<dbReference type="Gramene" id="rna39">
    <property type="protein sequence ID" value="RHN76676.1"/>
    <property type="gene ID" value="gene39"/>
</dbReference>
<dbReference type="FunFam" id="3.40.50.620:FF:000085">
    <property type="entry name" value="Tyrosine--tRNA ligase 1 cytoplasmic"/>
    <property type="match status" value="1"/>
</dbReference>
<comment type="catalytic activity">
    <reaction evidence="12">
        <text>tRNA(Tyr) + L-tyrosine + ATP = L-tyrosyl-tRNA(Tyr) + AMP + diphosphate + H(+)</text>
        <dbReference type="Rhea" id="RHEA:10220"/>
        <dbReference type="Rhea" id="RHEA-COMP:9706"/>
        <dbReference type="Rhea" id="RHEA-COMP:9707"/>
        <dbReference type="ChEBI" id="CHEBI:15378"/>
        <dbReference type="ChEBI" id="CHEBI:30616"/>
        <dbReference type="ChEBI" id="CHEBI:33019"/>
        <dbReference type="ChEBI" id="CHEBI:58315"/>
        <dbReference type="ChEBI" id="CHEBI:78442"/>
        <dbReference type="ChEBI" id="CHEBI:78536"/>
        <dbReference type="ChEBI" id="CHEBI:456215"/>
        <dbReference type="EC" id="6.1.1.1"/>
    </reaction>
</comment>
<evidence type="ECO:0000256" key="10">
    <source>
        <dbReference type="ARBA" id="ARBA00023146"/>
    </source>
</evidence>
<evidence type="ECO:0000256" key="12">
    <source>
        <dbReference type="ARBA" id="ARBA00048248"/>
    </source>
</evidence>
<reference evidence="14 17" key="1">
    <citation type="journal article" date="2011" name="Nature">
        <title>The Medicago genome provides insight into the evolution of rhizobial symbioses.</title>
        <authorList>
            <person name="Young N.D."/>
            <person name="Debelle F."/>
            <person name="Oldroyd G.E."/>
            <person name="Geurts R."/>
            <person name="Cannon S.B."/>
            <person name="Udvardi M.K."/>
            <person name="Benedito V.A."/>
            <person name="Mayer K.F."/>
            <person name="Gouzy J."/>
            <person name="Schoof H."/>
            <person name="Van de Peer Y."/>
            <person name="Proost S."/>
            <person name="Cook D.R."/>
            <person name="Meyers B.C."/>
            <person name="Spannagl M."/>
            <person name="Cheung F."/>
            <person name="De Mita S."/>
            <person name="Krishnakumar V."/>
            <person name="Gundlach H."/>
            <person name="Zhou S."/>
            <person name="Mudge J."/>
            <person name="Bharti A.K."/>
            <person name="Murray J.D."/>
            <person name="Naoumkina M.A."/>
            <person name="Rosen B."/>
            <person name="Silverstein K.A."/>
            <person name="Tang H."/>
            <person name="Rombauts S."/>
            <person name="Zhao P.X."/>
            <person name="Zhou P."/>
            <person name="Barbe V."/>
            <person name="Bardou P."/>
            <person name="Bechner M."/>
            <person name="Bellec A."/>
            <person name="Berger A."/>
            <person name="Berges H."/>
            <person name="Bidwell S."/>
            <person name="Bisseling T."/>
            <person name="Choisne N."/>
            <person name="Couloux A."/>
            <person name="Denny R."/>
            <person name="Deshpande S."/>
            <person name="Dai X."/>
            <person name="Doyle J.J."/>
            <person name="Dudez A.M."/>
            <person name="Farmer A.D."/>
            <person name="Fouteau S."/>
            <person name="Franken C."/>
            <person name="Gibelin C."/>
            <person name="Gish J."/>
            <person name="Goldstein S."/>
            <person name="Gonzalez A.J."/>
            <person name="Green P.J."/>
            <person name="Hallab A."/>
            <person name="Hartog M."/>
            <person name="Hua A."/>
            <person name="Humphray S.J."/>
            <person name="Jeong D.H."/>
            <person name="Jing Y."/>
            <person name="Jocker A."/>
            <person name="Kenton S.M."/>
            <person name="Kim D.J."/>
            <person name="Klee K."/>
            <person name="Lai H."/>
            <person name="Lang C."/>
            <person name="Lin S."/>
            <person name="Macmil S.L."/>
            <person name="Magdelenat G."/>
            <person name="Matthews L."/>
            <person name="McCorrison J."/>
            <person name="Monaghan E.L."/>
            <person name="Mun J.H."/>
            <person name="Najar F.Z."/>
            <person name="Nicholson C."/>
            <person name="Noirot C."/>
            <person name="O'Bleness M."/>
            <person name="Paule C.R."/>
            <person name="Poulain J."/>
            <person name="Prion F."/>
            <person name="Qin B."/>
            <person name="Qu C."/>
            <person name="Retzel E.F."/>
            <person name="Riddle C."/>
            <person name="Sallet E."/>
            <person name="Samain S."/>
            <person name="Samson N."/>
            <person name="Sanders I."/>
            <person name="Saurat O."/>
            <person name="Scarpelli C."/>
            <person name="Schiex T."/>
            <person name="Segurens B."/>
            <person name="Severin A.J."/>
            <person name="Sherrier D.J."/>
            <person name="Shi R."/>
            <person name="Sims S."/>
            <person name="Singer S.R."/>
            <person name="Sinharoy S."/>
            <person name="Sterck L."/>
            <person name="Viollet A."/>
            <person name="Wang B.B."/>
            <person name="Wang K."/>
            <person name="Wang M."/>
            <person name="Wang X."/>
            <person name="Warfsmann J."/>
            <person name="Weissenbach J."/>
            <person name="White D.D."/>
            <person name="White J.D."/>
            <person name="Wiley G.B."/>
            <person name="Wincker P."/>
            <person name="Xing Y."/>
            <person name="Yang L."/>
            <person name="Yao Z."/>
            <person name="Ying F."/>
            <person name="Zhai J."/>
            <person name="Zhou L."/>
            <person name="Zuber A."/>
            <person name="Denarie J."/>
            <person name="Dixon R.A."/>
            <person name="May G.D."/>
            <person name="Schwartz D.C."/>
            <person name="Rogers J."/>
            <person name="Quetier F."/>
            <person name="Town C.D."/>
            <person name="Roe B.A."/>
        </authorList>
    </citation>
    <scope>NUCLEOTIDE SEQUENCE [LARGE SCALE GENOMIC DNA]</scope>
    <source>
        <strain evidence="14">A17</strain>
        <strain evidence="16 17">cv. Jemalong A17</strain>
    </source>
</reference>
<evidence type="ECO:0000256" key="2">
    <source>
        <dbReference type="ARBA" id="ARBA00004514"/>
    </source>
</evidence>
<keyword evidence="9 13" id="KW-0648">Protein biosynthesis</keyword>
<dbReference type="InterPro" id="IPR050489">
    <property type="entry name" value="Tyr-tRNA_synthase"/>
</dbReference>
<dbReference type="GO" id="GO:0005829">
    <property type="term" value="C:cytosol"/>
    <property type="evidence" value="ECO:0007669"/>
    <property type="project" value="UniProtKB-SubCell"/>
</dbReference>
<evidence type="ECO:0000313" key="16">
    <source>
        <dbReference type="EnsemblPlants" id="AES58698"/>
    </source>
</evidence>
<dbReference type="OrthoDB" id="197206at2759"/>
<evidence type="ECO:0000256" key="11">
    <source>
        <dbReference type="ARBA" id="ARBA00033323"/>
    </source>
</evidence>
<dbReference type="Proteomes" id="UP000265566">
    <property type="component" value="Chromosome 1"/>
</dbReference>
<dbReference type="Proteomes" id="UP000002051">
    <property type="component" value="Unassembled WGS sequence"/>
</dbReference>
<keyword evidence="10 13" id="KW-0030">Aminoacyl-tRNA synthetase</keyword>
<dbReference type="HOGENOM" id="CLU_035267_1_1_1"/>
<dbReference type="PaxDb" id="3880-AES58698"/>
<proteinExistence type="inferred from homology"/>
<dbReference type="GO" id="GO:0006437">
    <property type="term" value="P:tyrosyl-tRNA aminoacylation"/>
    <property type="evidence" value="ECO:0000318"/>
    <property type="project" value="GO_Central"/>
</dbReference>
<organism evidence="14 17">
    <name type="scientific">Medicago truncatula</name>
    <name type="common">Barrel medic</name>
    <name type="synonym">Medicago tribuloides</name>
    <dbReference type="NCBI Taxonomy" id="3880"/>
    <lineage>
        <taxon>Eukaryota</taxon>
        <taxon>Viridiplantae</taxon>
        <taxon>Streptophyta</taxon>
        <taxon>Embryophyta</taxon>
        <taxon>Tracheophyta</taxon>
        <taxon>Spermatophyta</taxon>
        <taxon>Magnoliopsida</taxon>
        <taxon>eudicotyledons</taxon>
        <taxon>Gunneridae</taxon>
        <taxon>Pentapetalae</taxon>
        <taxon>rosids</taxon>
        <taxon>fabids</taxon>
        <taxon>Fabales</taxon>
        <taxon>Fabaceae</taxon>
        <taxon>Papilionoideae</taxon>
        <taxon>50 kb inversion clade</taxon>
        <taxon>NPAAA clade</taxon>
        <taxon>Hologalegina</taxon>
        <taxon>IRL clade</taxon>
        <taxon>Trifolieae</taxon>
        <taxon>Medicago</taxon>
    </lineage>
</organism>
<dbReference type="EMBL" id="PSQE01000001">
    <property type="protein sequence ID" value="RHN76676.1"/>
    <property type="molecule type" value="Genomic_DNA"/>
</dbReference>
<comment type="similarity">
    <text evidence="3 13">Belongs to the class-I aminoacyl-tRNA synthetase family.</text>
</comment>
<reference evidence="14 17" key="2">
    <citation type="journal article" date="2014" name="BMC Genomics">
        <title>An improved genome release (version Mt4.0) for the model legume Medicago truncatula.</title>
        <authorList>
            <person name="Tang H."/>
            <person name="Krishnakumar V."/>
            <person name="Bidwell S."/>
            <person name="Rosen B."/>
            <person name="Chan A."/>
            <person name="Zhou S."/>
            <person name="Gentzbittel L."/>
            <person name="Childs K.L."/>
            <person name="Yandell M."/>
            <person name="Gundlach H."/>
            <person name="Mayer K.F."/>
            <person name="Schwartz D.C."/>
            <person name="Town C.D."/>
        </authorList>
    </citation>
    <scope>GENOME REANNOTATION</scope>
    <source>
        <strain evidence="16 17">cv. Jemalong A17</strain>
    </source>
</reference>
<name>G7I280_MEDTR</name>
<evidence type="ECO:0000256" key="7">
    <source>
        <dbReference type="ARBA" id="ARBA00022741"/>
    </source>
</evidence>
<dbReference type="Pfam" id="PF00579">
    <property type="entry name" value="tRNA-synt_1b"/>
    <property type="match status" value="1"/>
</dbReference>
<dbReference type="EC" id="6.1.1.1" evidence="4"/>
<dbReference type="GO" id="GO:0005524">
    <property type="term" value="F:ATP binding"/>
    <property type="evidence" value="ECO:0007669"/>
    <property type="project" value="UniProtKB-KW"/>
</dbReference>
<keyword evidence="8 13" id="KW-0067">ATP-binding</keyword>
<evidence type="ECO:0000313" key="14">
    <source>
        <dbReference type="EMBL" id="AES58698.2"/>
    </source>
</evidence>
<keyword evidence="17" id="KW-1185">Reference proteome</keyword>
<keyword evidence="6 13" id="KW-0436">Ligase</keyword>
<dbReference type="InterPro" id="IPR002305">
    <property type="entry name" value="aa-tRNA-synth_Ic"/>
</dbReference>
<dbReference type="eggNOG" id="KOG2144">
    <property type="taxonomic scope" value="Eukaryota"/>
</dbReference>
<dbReference type="STRING" id="3880.G7I280"/>
<dbReference type="AlphaFoldDB" id="G7I280"/>
<evidence type="ECO:0000256" key="13">
    <source>
        <dbReference type="RuleBase" id="RU363036"/>
    </source>
</evidence>
<reference evidence="15" key="4">
    <citation type="journal article" date="2018" name="Nat. Plants">
        <title>Whole-genome landscape of Medicago truncatula symbiotic genes.</title>
        <authorList>
            <person name="Pecrix Y."/>
            <person name="Gamas P."/>
            <person name="Carrere S."/>
        </authorList>
    </citation>
    <scope>NUCLEOTIDE SEQUENCE</scope>
    <source>
        <tissue evidence="15">Leaves</tissue>
    </source>
</reference>
<sequence>MAGDAKPLQSLDSNAETTNPLLSVEERFEIVGSIGEECIQDDELFNLLANKKDIVCYDGFEPSGRMHIAQGILKAINVNKLTSAGCRVKIWVADWFAKLNNKMGGDLNKIKTVGQYFIEIWKATGMDFEGGKVEFLWSSKEINGGADKYWPCVLDIAQNNSLKRIVRCSQIMGRSEQEDLTASQIFYPCMQCADIFFLQADICQLGMDQRKVNVLAREYCDVIKRRNKPIILSHHMLPGLQQGQEKMSKSNPLSSIYMEDEEAEVNLKIEKAYCPPKIVQANPCLEYIRYLIFPWFKEFTMECGADNGGNKTFKSFEKLVVDYESGEVNPEDLKPALSKSLNKILESIREHFRKDKNAKELLKEVKAYRVTREPISIGEAADAEALETLSMDESSNSNATSQQSLQRFETVKSVGEECTQEDELLNILANKPEPVCYDGFELSGRMDIAQGIMKTIHANKLVSAGCRVKIVIADWFAKLNTPSVS</sequence>
<dbReference type="EnsemblPlants" id="AES58698">
    <property type="protein sequence ID" value="AES58698"/>
    <property type="gene ID" value="MTR_1g007340"/>
</dbReference>
<evidence type="ECO:0000256" key="5">
    <source>
        <dbReference type="ARBA" id="ARBA00022490"/>
    </source>
</evidence>
<dbReference type="GO" id="GO:0004831">
    <property type="term" value="F:tyrosine-tRNA ligase activity"/>
    <property type="evidence" value="ECO:0000318"/>
    <property type="project" value="GO_Central"/>
</dbReference>
<dbReference type="FunFam" id="3.40.50.620:FF:000103">
    <property type="entry name" value="tyrosine--tRNA ligase 1, cytoplasmic"/>
    <property type="match status" value="1"/>
</dbReference>
<evidence type="ECO:0000256" key="6">
    <source>
        <dbReference type="ARBA" id="ARBA00022598"/>
    </source>
</evidence>
<dbReference type="PANTHER" id="PTHR46264:SF4">
    <property type="entry name" value="TYROSINE--TRNA LIGASE, CYTOPLASMIC"/>
    <property type="match status" value="1"/>
</dbReference>
<dbReference type="NCBIfam" id="NF006330">
    <property type="entry name" value="PRK08560.1"/>
    <property type="match status" value="1"/>
</dbReference>
<dbReference type="EMBL" id="CM001217">
    <property type="protein sequence ID" value="AES58698.2"/>
    <property type="molecule type" value="Genomic_DNA"/>
</dbReference>
<comment type="function">
    <text evidence="1">Catalyzes the attachment of tyrosine to tRNA(Tyr) in a two-step reaction: tyrosine is first activated by ATP to form Tyr-AMP and then transferred to the acceptor end of tRNA(Tyr).</text>
</comment>
<evidence type="ECO:0000313" key="17">
    <source>
        <dbReference type="Proteomes" id="UP000002051"/>
    </source>
</evidence>
<dbReference type="PANTHER" id="PTHR46264">
    <property type="entry name" value="TYROSINE-TRNA LIGASE"/>
    <property type="match status" value="1"/>
</dbReference>
<evidence type="ECO:0000256" key="4">
    <source>
        <dbReference type="ARBA" id="ARBA00013160"/>
    </source>
</evidence>
<evidence type="ECO:0000256" key="3">
    <source>
        <dbReference type="ARBA" id="ARBA00005594"/>
    </source>
</evidence>
<evidence type="ECO:0000313" key="15">
    <source>
        <dbReference type="EMBL" id="RHN76676.1"/>
    </source>
</evidence>
<evidence type="ECO:0000256" key="9">
    <source>
        <dbReference type="ARBA" id="ARBA00022917"/>
    </source>
</evidence>
<keyword evidence="5" id="KW-0963">Cytoplasm</keyword>
<dbReference type="GO" id="GO:0005737">
    <property type="term" value="C:cytoplasm"/>
    <property type="evidence" value="ECO:0000318"/>
    <property type="project" value="GO_Central"/>
</dbReference>
<comment type="subcellular location">
    <subcellularLocation>
        <location evidence="2">Cytoplasm</location>
        <location evidence="2">Cytosol</location>
    </subcellularLocation>
</comment>
<protein>
    <recommendedName>
        <fullName evidence="4">tyrosine--tRNA ligase</fullName>
        <ecNumber evidence="4">6.1.1.1</ecNumber>
    </recommendedName>
    <alternativeName>
        <fullName evidence="11">Tyrosyl-tRNA synthetase</fullName>
    </alternativeName>
</protein>
<evidence type="ECO:0000256" key="8">
    <source>
        <dbReference type="ARBA" id="ARBA00022840"/>
    </source>
</evidence>
<gene>
    <name evidence="16" type="primary">11434175</name>
    <name evidence="14" type="ordered locus">MTR_1g007340</name>
    <name evidence="15" type="ORF">MtrunA17_Chr1g0146461</name>
</gene>
<keyword evidence="7 13" id="KW-0547">Nucleotide-binding</keyword>
<dbReference type="SUPFAM" id="SSF52374">
    <property type="entry name" value="Nucleotidylyl transferase"/>
    <property type="match status" value="2"/>
</dbReference>
<dbReference type="InterPro" id="IPR014729">
    <property type="entry name" value="Rossmann-like_a/b/a_fold"/>
</dbReference>
<accession>G7I280</accession>
<accession>A0A0C3UHW2</accession>
<evidence type="ECO:0000256" key="1">
    <source>
        <dbReference type="ARBA" id="ARBA00002025"/>
    </source>
</evidence>
<reference evidence="16" key="3">
    <citation type="submission" date="2015-04" db="UniProtKB">
        <authorList>
            <consortium name="EnsemblPlants"/>
        </authorList>
    </citation>
    <scope>IDENTIFICATION</scope>
    <source>
        <strain evidence="16">cv. Jemalong A17</strain>
    </source>
</reference>
<dbReference type="Gene3D" id="3.40.50.620">
    <property type="entry name" value="HUPs"/>
    <property type="match status" value="3"/>
</dbReference>